<dbReference type="Proteomes" id="UP001501710">
    <property type="component" value="Unassembled WGS sequence"/>
</dbReference>
<dbReference type="EMBL" id="BAABAS010000015">
    <property type="protein sequence ID" value="GAA4236720.1"/>
    <property type="molecule type" value="Genomic_DNA"/>
</dbReference>
<protein>
    <submittedName>
        <fullName evidence="1">Uncharacterized protein</fullName>
    </submittedName>
</protein>
<gene>
    <name evidence="1" type="ORF">GCM10022254_47080</name>
</gene>
<sequence>MWYHSDRAAAQGPLDNETDHFKIGTRLLIVLVALVLIGRDIRKAGESLLRP</sequence>
<evidence type="ECO:0000313" key="2">
    <source>
        <dbReference type="Proteomes" id="UP001501710"/>
    </source>
</evidence>
<comment type="caution">
    <text evidence="1">The sequence shown here is derived from an EMBL/GenBank/DDBJ whole genome shotgun (WGS) entry which is preliminary data.</text>
</comment>
<accession>A0ABP8CAX7</accession>
<organism evidence="1 2">
    <name type="scientific">Actinomadura meridiana</name>
    <dbReference type="NCBI Taxonomy" id="559626"/>
    <lineage>
        <taxon>Bacteria</taxon>
        <taxon>Bacillati</taxon>
        <taxon>Actinomycetota</taxon>
        <taxon>Actinomycetes</taxon>
        <taxon>Streptosporangiales</taxon>
        <taxon>Thermomonosporaceae</taxon>
        <taxon>Actinomadura</taxon>
    </lineage>
</organism>
<keyword evidence="2" id="KW-1185">Reference proteome</keyword>
<evidence type="ECO:0000313" key="1">
    <source>
        <dbReference type="EMBL" id="GAA4236720.1"/>
    </source>
</evidence>
<proteinExistence type="predicted"/>
<reference evidence="2" key="1">
    <citation type="journal article" date="2019" name="Int. J. Syst. Evol. Microbiol.">
        <title>The Global Catalogue of Microorganisms (GCM) 10K type strain sequencing project: providing services to taxonomists for standard genome sequencing and annotation.</title>
        <authorList>
            <consortium name="The Broad Institute Genomics Platform"/>
            <consortium name="The Broad Institute Genome Sequencing Center for Infectious Disease"/>
            <person name="Wu L."/>
            <person name="Ma J."/>
        </authorList>
    </citation>
    <scope>NUCLEOTIDE SEQUENCE [LARGE SCALE GENOMIC DNA]</scope>
    <source>
        <strain evidence="2">JCM 17440</strain>
    </source>
</reference>
<name>A0ABP8CAX7_9ACTN</name>